<dbReference type="GO" id="GO:0000177">
    <property type="term" value="C:cytoplasmic exosome (RNase complex)"/>
    <property type="evidence" value="ECO:0007669"/>
    <property type="project" value="TreeGrafter"/>
</dbReference>
<dbReference type="InterPro" id="IPR036345">
    <property type="entry name" value="ExoRNase_PH_dom2_sf"/>
</dbReference>
<evidence type="ECO:0000313" key="9">
    <source>
        <dbReference type="EMBL" id="KAF9505215.1"/>
    </source>
</evidence>
<dbReference type="SUPFAM" id="SSF55666">
    <property type="entry name" value="Ribonuclease PH domain 2-like"/>
    <property type="match status" value="1"/>
</dbReference>
<evidence type="ECO:0000256" key="3">
    <source>
        <dbReference type="ARBA" id="ARBA00006678"/>
    </source>
</evidence>
<dbReference type="GO" id="GO:0034473">
    <property type="term" value="P:U1 snRNA 3'-end processing"/>
    <property type="evidence" value="ECO:0007669"/>
    <property type="project" value="TreeGrafter"/>
</dbReference>
<sequence length="289" mass="32359">MPREVEPPIVQREFVLTALKESIRIDGRQLLQGRQPQLIFGDELGWVECALGKTRVIARVSGTIGRPRPDRPFEGSFTIHSEISPMASSVYEAGRLSEEEVLITRMLEKVLKRSDAVDREALCILAGQQVWQIKLTLHFLSDEGNMLDCACLAGVAALRHFRRPEVEVVGEEVIIHDPTERAPIPLSIHHTPICVTLAFFEDSEHPIVDPNHLESLLMDSQLNIALTHLSSSTSPTLCVFQKAGGMPLTADEIRNCVEIAVRRARVLSEWLEKKIKGDWEGRKASIEVH</sequence>
<dbReference type="GO" id="GO:0000176">
    <property type="term" value="C:nuclear exosome (RNase complex)"/>
    <property type="evidence" value="ECO:0007669"/>
    <property type="project" value="TreeGrafter"/>
</dbReference>
<dbReference type="InterPro" id="IPR001247">
    <property type="entry name" value="ExoRNase_PH_dom1"/>
</dbReference>
<comment type="similarity">
    <text evidence="3">Belongs to the RNase PH family.</text>
</comment>
<keyword evidence="10" id="KW-1185">Reference proteome</keyword>
<feature type="domain" description="Exoribonuclease phosphorolytic" evidence="8">
    <location>
        <begin position="190"/>
        <end position="262"/>
    </location>
</feature>
<dbReference type="Proteomes" id="UP000886523">
    <property type="component" value="Unassembled WGS sequence"/>
</dbReference>
<organism evidence="9 10">
    <name type="scientific">Hydnum rufescens UP504</name>
    <dbReference type="NCBI Taxonomy" id="1448309"/>
    <lineage>
        <taxon>Eukaryota</taxon>
        <taxon>Fungi</taxon>
        <taxon>Dikarya</taxon>
        <taxon>Basidiomycota</taxon>
        <taxon>Agaricomycotina</taxon>
        <taxon>Agaricomycetes</taxon>
        <taxon>Cantharellales</taxon>
        <taxon>Hydnaceae</taxon>
        <taxon>Hydnum</taxon>
    </lineage>
</organism>
<dbReference type="InterPro" id="IPR020568">
    <property type="entry name" value="Ribosomal_Su5_D2-typ_SF"/>
</dbReference>
<gene>
    <name evidence="9" type="ORF">BS47DRAFT_564544</name>
</gene>
<dbReference type="GO" id="GO:0071038">
    <property type="term" value="P:TRAMP-dependent tRNA surveillance pathway"/>
    <property type="evidence" value="ECO:0007669"/>
    <property type="project" value="TreeGrafter"/>
</dbReference>
<dbReference type="SUPFAM" id="SSF54211">
    <property type="entry name" value="Ribosomal protein S5 domain 2-like"/>
    <property type="match status" value="1"/>
</dbReference>
<comment type="caution">
    <text evidence="9">The sequence shown here is derived from an EMBL/GenBank/DDBJ whole genome shotgun (WGS) entry which is preliminary data.</text>
</comment>
<dbReference type="InterPro" id="IPR050590">
    <property type="entry name" value="Exosome_comp_Rrp42_subfam"/>
</dbReference>
<dbReference type="CDD" id="cd11368">
    <property type="entry name" value="RNase_PH_RRP45"/>
    <property type="match status" value="1"/>
</dbReference>
<dbReference type="GO" id="GO:0071028">
    <property type="term" value="P:nuclear mRNA surveillance"/>
    <property type="evidence" value="ECO:0007669"/>
    <property type="project" value="TreeGrafter"/>
</dbReference>
<accession>A0A9P6AH36</accession>
<dbReference type="GO" id="GO:0035925">
    <property type="term" value="F:mRNA 3'-UTR AU-rich region binding"/>
    <property type="evidence" value="ECO:0007669"/>
    <property type="project" value="TreeGrafter"/>
</dbReference>
<keyword evidence="6" id="KW-0539">Nucleus</keyword>
<dbReference type="GO" id="GO:0016075">
    <property type="term" value="P:rRNA catabolic process"/>
    <property type="evidence" value="ECO:0007669"/>
    <property type="project" value="TreeGrafter"/>
</dbReference>
<dbReference type="GO" id="GO:0071035">
    <property type="term" value="P:nuclear polyadenylation-dependent rRNA catabolic process"/>
    <property type="evidence" value="ECO:0007669"/>
    <property type="project" value="TreeGrafter"/>
</dbReference>
<dbReference type="GO" id="GO:0000467">
    <property type="term" value="P:exonucleolytic trimming to generate mature 3'-end of 5.8S rRNA from tricistronic rRNA transcript (SSU-rRNA, 5.8S rRNA, LSU-rRNA)"/>
    <property type="evidence" value="ECO:0007669"/>
    <property type="project" value="TreeGrafter"/>
</dbReference>
<dbReference type="Pfam" id="PF01138">
    <property type="entry name" value="RNase_PH"/>
    <property type="match status" value="1"/>
</dbReference>
<reference evidence="9" key="1">
    <citation type="journal article" date="2020" name="Nat. Commun.">
        <title>Large-scale genome sequencing of mycorrhizal fungi provides insights into the early evolution of symbiotic traits.</title>
        <authorList>
            <person name="Miyauchi S."/>
            <person name="Kiss E."/>
            <person name="Kuo A."/>
            <person name="Drula E."/>
            <person name="Kohler A."/>
            <person name="Sanchez-Garcia M."/>
            <person name="Morin E."/>
            <person name="Andreopoulos B."/>
            <person name="Barry K.W."/>
            <person name="Bonito G."/>
            <person name="Buee M."/>
            <person name="Carver A."/>
            <person name="Chen C."/>
            <person name="Cichocki N."/>
            <person name="Clum A."/>
            <person name="Culley D."/>
            <person name="Crous P.W."/>
            <person name="Fauchery L."/>
            <person name="Girlanda M."/>
            <person name="Hayes R.D."/>
            <person name="Keri Z."/>
            <person name="LaButti K."/>
            <person name="Lipzen A."/>
            <person name="Lombard V."/>
            <person name="Magnuson J."/>
            <person name="Maillard F."/>
            <person name="Murat C."/>
            <person name="Nolan M."/>
            <person name="Ohm R.A."/>
            <person name="Pangilinan J."/>
            <person name="Pereira M.F."/>
            <person name="Perotto S."/>
            <person name="Peter M."/>
            <person name="Pfister S."/>
            <person name="Riley R."/>
            <person name="Sitrit Y."/>
            <person name="Stielow J.B."/>
            <person name="Szollosi G."/>
            <person name="Zifcakova L."/>
            <person name="Stursova M."/>
            <person name="Spatafora J.W."/>
            <person name="Tedersoo L."/>
            <person name="Vaario L.M."/>
            <person name="Yamada A."/>
            <person name="Yan M."/>
            <person name="Wang P."/>
            <person name="Xu J."/>
            <person name="Bruns T."/>
            <person name="Baldrian P."/>
            <person name="Vilgalys R."/>
            <person name="Dunand C."/>
            <person name="Henrissat B."/>
            <person name="Grigoriev I.V."/>
            <person name="Hibbett D."/>
            <person name="Nagy L.G."/>
            <person name="Martin F.M."/>
        </authorList>
    </citation>
    <scope>NUCLEOTIDE SEQUENCE</scope>
    <source>
        <strain evidence="9">UP504</strain>
    </source>
</reference>
<evidence type="ECO:0000313" key="10">
    <source>
        <dbReference type="Proteomes" id="UP000886523"/>
    </source>
</evidence>
<dbReference type="OrthoDB" id="10264038at2759"/>
<dbReference type="InterPro" id="IPR027408">
    <property type="entry name" value="PNPase/RNase_PH_dom_sf"/>
</dbReference>
<dbReference type="PANTHER" id="PTHR11097">
    <property type="entry name" value="EXOSOME COMPLEX EXONUCLEASE RIBOSOMAL RNA PROCESSING PROTEIN"/>
    <property type="match status" value="1"/>
</dbReference>
<feature type="domain" description="Exoribonuclease phosphorolytic" evidence="7">
    <location>
        <begin position="43"/>
        <end position="164"/>
    </location>
</feature>
<dbReference type="PANTHER" id="PTHR11097:SF14">
    <property type="entry name" value="EXOSOME COMPLEX COMPONENT RRP45"/>
    <property type="match status" value="1"/>
</dbReference>
<evidence type="ECO:0000256" key="2">
    <source>
        <dbReference type="ARBA" id="ARBA00004496"/>
    </source>
</evidence>
<name>A0A9P6AH36_9AGAM</name>
<proteinExistence type="inferred from homology"/>
<evidence type="ECO:0000256" key="1">
    <source>
        <dbReference type="ARBA" id="ARBA00004123"/>
    </source>
</evidence>
<evidence type="ECO:0000256" key="5">
    <source>
        <dbReference type="ARBA" id="ARBA00022884"/>
    </source>
</evidence>
<evidence type="ECO:0000256" key="6">
    <source>
        <dbReference type="ARBA" id="ARBA00023242"/>
    </source>
</evidence>
<dbReference type="GO" id="GO:0034476">
    <property type="term" value="P:U5 snRNA 3'-end processing"/>
    <property type="evidence" value="ECO:0007669"/>
    <property type="project" value="TreeGrafter"/>
</dbReference>
<dbReference type="Gene3D" id="3.30.230.70">
    <property type="entry name" value="GHMP Kinase, N-terminal domain"/>
    <property type="match status" value="1"/>
</dbReference>
<comment type="subcellular location">
    <subcellularLocation>
        <location evidence="2">Cytoplasm</location>
    </subcellularLocation>
    <subcellularLocation>
        <location evidence="1">Nucleus</location>
    </subcellularLocation>
</comment>
<dbReference type="EMBL" id="MU129166">
    <property type="protein sequence ID" value="KAF9505215.1"/>
    <property type="molecule type" value="Genomic_DNA"/>
</dbReference>
<protein>
    <recommendedName>
        <fullName evidence="11">Exosome complex component RRP45</fullName>
    </recommendedName>
</protein>
<keyword evidence="5" id="KW-0694">RNA-binding</keyword>
<dbReference type="InterPro" id="IPR033100">
    <property type="entry name" value="Rrp45"/>
</dbReference>
<dbReference type="Pfam" id="PF03725">
    <property type="entry name" value="RNase_PH_C"/>
    <property type="match status" value="1"/>
</dbReference>
<evidence type="ECO:0000259" key="7">
    <source>
        <dbReference type="Pfam" id="PF01138"/>
    </source>
</evidence>
<evidence type="ECO:0008006" key="11">
    <source>
        <dbReference type="Google" id="ProtNLM"/>
    </source>
</evidence>
<dbReference type="InterPro" id="IPR015847">
    <property type="entry name" value="ExoRNase_PH_dom2"/>
</dbReference>
<keyword evidence="4" id="KW-0963">Cytoplasm</keyword>
<evidence type="ECO:0000259" key="8">
    <source>
        <dbReference type="Pfam" id="PF03725"/>
    </source>
</evidence>
<evidence type="ECO:0000256" key="4">
    <source>
        <dbReference type="ARBA" id="ARBA00022490"/>
    </source>
</evidence>
<dbReference type="AlphaFoldDB" id="A0A9P6AH36"/>
<dbReference type="GO" id="GO:0034475">
    <property type="term" value="P:U4 snRNA 3'-end processing"/>
    <property type="evidence" value="ECO:0007669"/>
    <property type="project" value="TreeGrafter"/>
</dbReference>